<sequence length="30" mass="3892">MQLRYCRRQLQLEKHQYFIPTAVTRHMMRR</sequence>
<proteinExistence type="predicted"/>
<reference evidence="1 2" key="1">
    <citation type="journal article" date="2017" name="Front. Genet.">
        <title>Draft sequencing of the heterozygous diploid genome of Satsuma (Citrus unshiu Marc.) using a hybrid assembly approach.</title>
        <authorList>
            <person name="Shimizu T."/>
            <person name="Tanizawa Y."/>
            <person name="Mochizuki T."/>
            <person name="Nagasaki H."/>
            <person name="Yoshioka T."/>
            <person name="Toyoda A."/>
            <person name="Fujiyama A."/>
            <person name="Kaminuma E."/>
            <person name="Nakamura Y."/>
        </authorList>
    </citation>
    <scope>NUCLEOTIDE SEQUENCE [LARGE SCALE GENOMIC DNA]</scope>
    <source>
        <strain evidence="2">cv. Miyagawa wase</strain>
    </source>
</reference>
<dbReference type="EMBL" id="BDQV01001943">
    <property type="protein sequence ID" value="GAY35357.1"/>
    <property type="molecule type" value="Genomic_DNA"/>
</dbReference>
<evidence type="ECO:0000313" key="2">
    <source>
        <dbReference type="Proteomes" id="UP000236630"/>
    </source>
</evidence>
<organism evidence="1 2">
    <name type="scientific">Citrus unshiu</name>
    <name type="common">Satsuma mandarin</name>
    <name type="synonym">Citrus nobilis var. unshiu</name>
    <dbReference type="NCBI Taxonomy" id="55188"/>
    <lineage>
        <taxon>Eukaryota</taxon>
        <taxon>Viridiplantae</taxon>
        <taxon>Streptophyta</taxon>
        <taxon>Embryophyta</taxon>
        <taxon>Tracheophyta</taxon>
        <taxon>Spermatophyta</taxon>
        <taxon>Magnoliopsida</taxon>
        <taxon>eudicotyledons</taxon>
        <taxon>Gunneridae</taxon>
        <taxon>Pentapetalae</taxon>
        <taxon>rosids</taxon>
        <taxon>malvids</taxon>
        <taxon>Sapindales</taxon>
        <taxon>Rutaceae</taxon>
        <taxon>Aurantioideae</taxon>
        <taxon>Citrus</taxon>
    </lineage>
</organism>
<comment type="caution">
    <text evidence="1">The sequence shown here is derived from an EMBL/GenBank/DDBJ whole genome shotgun (WGS) entry which is preliminary data.</text>
</comment>
<name>A0A2H5N5W8_CITUN</name>
<protein>
    <submittedName>
        <fullName evidence="1">Uncharacterized protein</fullName>
    </submittedName>
</protein>
<dbReference type="Proteomes" id="UP000236630">
    <property type="component" value="Unassembled WGS sequence"/>
</dbReference>
<keyword evidence="2" id="KW-1185">Reference proteome</keyword>
<dbReference type="AlphaFoldDB" id="A0A2H5N5W8"/>
<evidence type="ECO:0000313" key="1">
    <source>
        <dbReference type="EMBL" id="GAY35357.1"/>
    </source>
</evidence>
<accession>A0A2H5N5W8</accession>
<gene>
    <name evidence="1" type="ORF">CUMW_278330</name>
</gene>